<evidence type="ECO:0000313" key="1">
    <source>
        <dbReference type="EMBL" id="KAF0027278.1"/>
    </source>
</evidence>
<sequence>MEMRTTSFPTDVSVMRFITAFLSGWVDDLQSCVEGSRGGWRRNKVQAAARFKELLLLVVSGDLKPHRITAFTLNKQRRLLEMSSRCKSAKTKEVTEH</sequence>
<name>A0A6A4S520_SCOMX</name>
<evidence type="ECO:0000313" key="2">
    <source>
        <dbReference type="Proteomes" id="UP000438429"/>
    </source>
</evidence>
<proteinExistence type="predicted"/>
<reference evidence="1 2" key="1">
    <citation type="submission" date="2019-06" db="EMBL/GenBank/DDBJ databases">
        <title>Draft genomes of female and male turbot (Scophthalmus maximus).</title>
        <authorList>
            <person name="Xu H."/>
            <person name="Xu X.-W."/>
            <person name="Shao C."/>
            <person name="Chen S."/>
        </authorList>
    </citation>
    <scope>NUCLEOTIDE SEQUENCE [LARGE SCALE GENOMIC DNA]</scope>
    <source>
        <strain evidence="1">Ysfricsl-2016a</strain>
        <tissue evidence="1">Blood</tissue>
    </source>
</reference>
<comment type="caution">
    <text evidence="1">The sequence shown here is derived from an EMBL/GenBank/DDBJ whole genome shotgun (WGS) entry which is preliminary data.</text>
</comment>
<dbReference type="AlphaFoldDB" id="A0A6A4S520"/>
<dbReference type="EMBL" id="VEVO01000018">
    <property type="protein sequence ID" value="KAF0027278.1"/>
    <property type="molecule type" value="Genomic_DNA"/>
</dbReference>
<protein>
    <submittedName>
        <fullName evidence="1">Uncharacterized protein</fullName>
    </submittedName>
</protein>
<dbReference type="Proteomes" id="UP000438429">
    <property type="component" value="Unassembled WGS sequence"/>
</dbReference>
<accession>A0A6A4S520</accession>
<organism evidence="1 2">
    <name type="scientific">Scophthalmus maximus</name>
    <name type="common">Turbot</name>
    <name type="synonym">Psetta maxima</name>
    <dbReference type="NCBI Taxonomy" id="52904"/>
    <lineage>
        <taxon>Eukaryota</taxon>
        <taxon>Metazoa</taxon>
        <taxon>Chordata</taxon>
        <taxon>Craniata</taxon>
        <taxon>Vertebrata</taxon>
        <taxon>Euteleostomi</taxon>
        <taxon>Actinopterygii</taxon>
        <taxon>Neopterygii</taxon>
        <taxon>Teleostei</taxon>
        <taxon>Neoteleostei</taxon>
        <taxon>Acanthomorphata</taxon>
        <taxon>Carangaria</taxon>
        <taxon>Pleuronectiformes</taxon>
        <taxon>Pleuronectoidei</taxon>
        <taxon>Scophthalmidae</taxon>
        <taxon>Scophthalmus</taxon>
    </lineage>
</organism>
<gene>
    <name evidence="1" type="ORF">F2P81_020019</name>
</gene>